<sequence length="413" mass="44097">MAHPEHDHAHDHDHEHDHHHEDVDSDDEIPALEEAPDAADAEKGKHNRSEKKSRKAMQKLGMKPVGGIIRVTIKKNKNVLFVISKPDVFKSTVSETYVIFGEAKIEDLNAQAQSMAAQQFKAPAAETPAADAGTAPAAAAVEEDDEDVDDSGIDAKDIQLVMSQAGVSKSKAVAALRSNDNDIVNAIMELTIIKRRRMDLSESTNIDFNFGSDEDEMAETVAAVAAVQMPDKLPITEQNITKDVHGGLLLSAVKRQREGRSWATQDQPKKPHVESEVQESGEMPREEEESSSEEDDEAVDVDSDDGNEGVSGTSSEEDAAATNLGAGVISNDSDADEGDTEADQPQEEESSSEEDDEAVDVDSDDGNEGVSGTSSEEDAAATNLGAGVISNDSDADEGDTEADQPRAAQTIVV</sequence>
<proteinExistence type="predicted"/>
<dbReference type="Proteomes" id="UP000006643">
    <property type="component" value="Unassembled WGS sequence"/>
</dbReference>
<dbReference type="CDD" id="cd22054">
    <property type="entry name" value="NAC_NACA"/>
    <property type="match status" value="1"/>
</dbReference>
<dbReference type="RefSeq" id="XP_002997498.1">
    <property type="nucleotide sequence ID" value="XM_002997452.1"/>
</dbReference>
<dbReference type="InterPro" id="IPR016641">
    <property type="entry name" value="EGD2/NACA0like"/>
</dbReference>
<feature type="region of interest" description="Disordered" evidence="1">
    <location>
        <begin position="1"/>
        <end position="59"/>
    </location>
</feature>
<dbReference type="CDD" id="cd14358">
    <property type="entry name" value="UBA_NAC_euk"/>
    <property type="match status" value="1"/>
</dbReference>
<dbReference type="FunFam" id="2.20.70.30:FF:000002">
    <property type="entry name" value="Nascent polypeptide-associated complex (NAC), alpha subunit"/>
    <property type="match status" value="1"/>
</dbReference>
<dbReference type="InterPro" id="IPR038187">
    <property type="entry name" value="NAC_A/B_dom_sf"/>
</dbReference>
<dbReference type="KEGG" id="pif:PITG_19008"/>
<evidence type="ECO:0000256" key="1">
    <source>
        <dbReference type="SAM" id="MobiDB-lite"/>
    </source>
</evidence>
<dbReference type="Pfam" id="PF01849">
    <property type="entry name" value="NAC"/>
    <property type="match status" value="1"/>
</dbReference>
<dbReference type="Pfam" id="PF19026">
    <property type="entry name" value="UBA_HYPK"/>
    <property type="match status" value="1"/>
</dbReference>
<organism evidence="3 4">
    <name type="scientific">Phytophthora infestans (strain T30-4)</name>
    <name type="common">Potato late blight agent</name>
    <dbReference type="NCBI Taxonomy" id="403677"/>
    <lineage>
        <taxon>Eukaryota</taxon>
        <taxon>Sar</taxon>
        <taxon>Stramenopiles</taxon>
        <taxon>Oomycota</taxon>
        <taxon>Peronosporomycetes</taxon>
        <taxon>Peronosporales</taxon>
        <taxon>Peronosporaceae</taxon>
        <taxon>Phytophthora</taxon>
    </lineage>
</organism>
<feature type="compositionally biased region" description="Acidic residues" evidence="1">
    <location>
        <begin position="23"/>
        <end position="39"/>
    </location>
</feature>
<feature type="region of interest" description="Disordered" evidence="1">
    <location>
        <begin position="259"/>
        <end position="413"/>
    </location>
</feature>
<dbReference type="eggNOG" id="KOG2239">
    <property type="taxonomic scope" value="Eukaryota"/>
</dbReference>
<evidence type="ECO:0000313" key="3">
    <source>
        <dbReference type="EMBL" id="EEY68692.1"/>
    </source>
</evidence>
<dbReference type="STRING" id="403677.D0NYR3"/>
<accession>D0NYR3</accession>
<feature type="compositionally biased region" description="Acidic residues" evidence="1">
    <location>
        <begin position="333"/>
        <end position="367"/>
    </location>
</feature>
<dbReference type="GO" id="GO:0005854">
    <property type="term" value="C:nascent polypeptide-associated complex"/>
    <property type="evidence" value="ECO:0007669"/>
    <property type="project" value="InterPro"/>
</dbReference>
<dbReference type="EMBL" id="DS028191">
    <property type="protein sequence ID" value="EEY68692.1"/>
    <property type="molecule type" value="Genomic_DNA"/>
</dbReference>
<feature type="compositionally biased region" description="Acidic residues" evidence="1">
    <location>
        <begin position="285"/>
        <end position="307"/>
    </location>
</feature>
<evidence type="ECO:0000259" key="2">
    <source>
        <dbReference type="PROSITE" id="PS51151"/>
    </source>
</evidence>
<keyword evidence="4" id="KW-1185">Reference proteome</keyword>
<dbReference type="InterPro" id="IPR044034">
    <property type="entry name" value="NAC-like_UBA"/>
</dbReference>
<dbReference type="HOGENOM" id="CLU_666428_0_0_1"/>
<evidence type="ECO:0000313" key="4">
    <source>
        <dbReference type="Proteomes" id="UP000006643"/>
    </source>
</evidence>
<feature type="compositionally biased region" description="Acidic residues" evidence="1">
    <location>
        <begin position="393"/>
        <end position="402"/>
    </location>
</feature>
<dbReference type="Gene3D" id="2.20.70.30">
    <property type="entry name" value="Nascent polypeptide-associated complex domain"/>
    <property type="match status" value="1"/>
</dbReference>
<feature type="compositionally biased region" description="Low complexity" evidence="1">
    <location>
        <begin position="125"/>
        <end position="140"/>
    </location>
</feature>
<dbReference type="VEuPathDB" id="FungiDB:PITG_19008"/>
<feature type="domain" description="NAC-A/B" evidence="2">
    <location>
        <begin position="47"/>
        <end position="112"/>
    </location>
</feature>
<feature type="compositionally biased region" description="Basic and acidic residues" evidence="1">
    <location>
        <begin position="1"/>
        <end position="22"/>
    </location>
</feature>
<feature type="compositionally biased region" description="Basic residues" evidence="1">
    <location>
        <begin position="45"/>
        <end position="57"/>
    </location>
</feature>
<dbReference type="PANTHER" id="PTHR21713">
    <property type="entry name" value="NASCENT POLYPEPTIDE ASSOCIATED COMPLEX ALPHA SUBUNIT-RELATED"/>
    <property type="match status" value="1"/>
</dbReference>
<dbReference type="Gene3D" id="1.10.8.10">
    <property type="entry name" value="DNA helicase RuvA subunit, C-terminal domain"/>
    <property type="match status" value="1"/>
</dbReference>
<dbReference type="InterPro" id="IPR002715">
    <property type="entry name" value="Nas_poly-pep-assoc_cplx_dom"/>
</dbReference>
<dbReference type="PROSITE" id="PS51151">
    <property type="entry name" value="NAC_AB"/>
    <property type="match status" value="1"/>
</dbReference>
<dbReference type="GeneID" id="9477562"/>
<reference evidence="4" key="1">
    <citation type="journal article" date="2009" name="Nature">
        <title>Genome sequence and analysis of the Irish potato famine pathogen Phytophthora infestans.</title>
        <authorList>
            <consortium name="The Broad Institute Genome Sequencing Platform"/>
            <person name="Haas B.J."/>
            <person name="Kamoun S."/>
            <person name="Zody M.C."/>
            <person name="Jiang R.H."/>
            <person name="Handsaker R.E."/>
            <person name="Cano L.M."/>
            <person name="Grabherr M."/>
            <person name="Kodira C.D."/>
            <person name="Raffaele S."/>
            <person name="Torto-Alalibo T."/>
            <person name="Bozkurt T.O."/>
            <person name="Ah-Fong A.M."/>
            <person name="Alvarado L."/>
            <person name="Anderson V.L."/>
            <person name="Armstrong M.R."/>
            <person name="Avrova A."/>
            <person name="Baxter L."/>
            <person name="Beynon J."/>
            <person name="Boevink P.C."/>
            <person name="Bollmann S.R."/>
            <person name="Bos J.I."/>
            <person name="Bulone V."/>
            <person name="Cai G."/>
            <person name="Cakir C."/>
            <person name="Carrington J.C."/>
            <person name="Chawner M."/>
            <person name="Conti L."/>
            <person name="Costanzo S."/>
            <person name="Ewan R."/>
            <person name="Fahlgren N."/>
            <person name="Fischbach M.A."/>
            <person name="Fugelstad J."/>
            <person name="Gilroy E.M."/>
            <person name="Gnerre S."/>
            <person name="Green P.J."/>
            <person name="Grenville-Briggs L.J."/>
            <person name="Griffith J."/>
            <person name="Grunwald N.J."/>
            <person name="Horn K."/>
            <person name="Horner N.R."/>
            <person name="Hu C.H."/>
            <person name="Huitema E."/>
            <person name="Jeong D.H."/>
            <person name="Jones A.M."/>
            <person name="Jones J.D."/>
            <person name="Jones R.W."/>
            <person name="Karlsson E.K."/>
            <person name="Kunjeti S.G."/>
            <person name="Lamour K."/>
            <person name="Liu Z."/>
            <person name="Ma L."/>
            <person name="Maclean D."/>
            <person name="Chibucos M.C."/>
            <person name="McDonald H."/>
            <person name="McWalters J."/>
            <person name="Meijer H.J."/>
            <person name="Morgan W."/>
            <person name="Morris P.F."/>
            <person name="Munro C.A."/>
            <person name="O'Neill K."/>
            <person name="Ospina-Giraldo M."/>
            <person name="Pinzon A."/>
            <person name="Pritchard L."/>
            <person name="Ramsahoye B."/>
            <person name="Ren Q."/>
            <person name="Restrepo S."/>
            <person name="Roy S."/>
            <person name="Sadanandom A."/>
            <person name="Savidor A."/>
            <person name="Schornack S."/>
            <person name="Schwartz D.C."/>
            <person name="Schumann U.D."/>
            <person name="Schwessinger B."/>
            <person name="Seyer L."/>
            <person name="Sharpe T."/>
            <person name="Silvar C."/>
            <person name="Song J."/>
            <person name="Studholme D.J."/>
            <person name="Sykes S."/>
            <person name="Thines M."/>
            <person name="van de Vondervoort P.J."/>
            <person name="Phuntumart V."/>
            <person name="Wawra S."/>
            <person name="Weide R."/>
            <person name="Win J."/>
            <person name="Young C."/>
            <person name="Zhou S."/>
            <person name="Fry W."/>
            <person name="Meyers B.C."/>
            <person name="van West P."/>
            <person name="Ristaino J."/>
            <person name="Govers F."/>
            <person name="Birch P.R."/>
            <person name="Whisson S.C."/>
            <person name="Judelson H.S."/>
            <person name="Nusbaum C."/>
        </authorList>
    </citation>
    <scope>NUCLEOTIDE SEQUENCE [LARGE SCALE GENOMIC DNA]</scope>
    <source>
        <strain evidence="4">T30-4</strain>
    </source>
</reference>
<gene>
    <name evidence="3" type="ORF">PITG_19008</name>
</gene>
<dbReference type="InParanoid" id="D0NYR3"/>
<dbReference type="SMART" id="SM01407">
    <property type="entry name" value="NAC"/>
    <property type="match status" value="1"/>
</dbReference>
<feature type="region of interest" description="Disordered" evidence="1">
    <location>
        <begin position="125"/>
        <end position="149"/>
    </location>
</feature>
<protein>
    <submittedName>
        <fullName evidence="3">Nascent polypeptide-associated complex subunit alpha-like protein, putative</fullName>
    </submittedName>
</protein>
<dbReference type="OrthoDB" id="3169036at2759"/>
<dbReference type="AlphaFoldDB" id="D0NYR3"/>
<name>D0NYR3_PHYIT</name>